<feature type="domain" description="Protein kinase" evidence="1">
    <location>
        <begin position="12"/>
        <end position="253"/>
    </location>
</feature>
<dbReference type="SUPFAM" id="SSF56112">
    <property type="entry name" value="Protein kinase-like (PK-like)"/>
    <property type="match status" value="1"/>
</dbReference>
<evidence type="ECO:0000313" key="2">
    <source>
        <dbReference type="EMBL" id="KAF9813987.1"/>
    </source>
</evidence>
<evidence type="ECO:0000259" key="1">
    <source>
        <dbReference type="PROSITE" id="PS50011"/>
    </source>
</evidence>
<organism evidence="2 3">
    <name type="scientific">Rhodonia placenta</name>
    <dbReference type="NCBI Taxonomy" id="104341"/>
    <lineage>
        <taxon>Eukaryota</taxon>
        <taxon>Fungi</taxon>
        <taxon>Dikarya</taxon>
        <taxon>Basidiomycota</taxon>
        <taxon>Agaricomycotina</taxon>
        <taxon>Agaricomycetes</taxon>
        <taxon>Polyporales</taxon>
        <taxon>Adustoporiaceae</taxon>
        <taxon>Rhodonia</taxon>
    </lineage>
</organism>
<dbReference type="GO" id="GO:0004672">
    <property type="term" value="F:protein kinase activity"/>
    <property type="evidence" value="ECO:0007669"/>
    <property type="project" value="InterPro"/>
</dbReference>
<reference evidence="2" key="1">
    <citation type="submission" date="2020-11" db="EMBL/GenBank/DDBJ databases">
        <authorList>
            <person name="Koelle M."/>
            <person name="Horta M.A.C."/>
            <person name="Nowrousian M."/>
            <person name="Ohm R.A."/>
            <person name="Benz P."/>
            <person name="Pilgard A."/>
        </authorList>
    </citation>
    <scope>NUCLEOTIDE SEQUENCE</scope>
    <source>
        <strain evidence="2">FPRL280</strain>
    </source>
</reference>
<dbReference type="GO" id="GO:0005524">
    <property type="term" value="F:ATP binding"/>
    <property type="evidence" value="ECO:0007669"/>
    <property type="project" value="InterPro"/>
</dbReference>
<dbReference type="InterPro" id="IPR000719">
    <property type="entry name" value="Prot_kinase_dom"/>
</dbReference>
<name>A0A8H7P225_9APHY</name>
<accession>A0A8H7P225</accession>
<dbReference type="PROSITE" id="PS50011">
    <property type="entry name" value="PROTEIN_KINASE_DOM"/>
    <property type="match status" value="1"/>
</dbReference>
<sequence>MGLPRQDVITKQEYHPIHGDLETGKVYRAQLRRSGASEDTASLTVALKWATTADTIDRLYNEACMYEGNLKRLQGTFVPKFYGLFLAKIGVTPVGCIVLEWCCGTPTQNIRELNRQKMLATAQIHSVGVDHGLLKDGHHFVVDSRNRLRIVDFGVAYVHECKGGIPLLTRRDENTPEDCSECRELRDMENTFGPDTGGDAEAIRRANDLGAPDYRERYGWARKEVPLSIITVSRSVCHKNITATPARPDCLHV</sequence>
<protein>
    <recommendedName>
        <fullName evidence="1">Protein kinase domain-containing protein</fullName>
    </recommendedName>
</protein>
<gene>
    <name evidence="2" type="ORF">IEO21_05358</name>
</gene>
<proteinExistence type="predicted"/>
<dbReference type="EMBL" id="JADOXO010000096">
    <property type="protein sequence ID" value="KAF9813987.1"/>
    <property type="molecule type" value="Genomic_DNA"/>
</dbReference>
<evidence type="ECO:0000313" key="3">
    <source>
        <dbReference type="Proteomes" id="UP000639403"/>
    </source>
</evidence>
<comment type="caution">
    <text evidence="2">The sequence shown here is derived from an EMBL/GenBank/DDBJ whole genome shotgun (WGS) entry which is preliminary data.</text>
</comment>
<dbReference type="InterPro" id="IPR011009">
    <property type="entry name" value="Kinase-like_dom_sf"/>
</dbReference>
<dbReference type="Gene3D" id="1.10.510.10">
    <property type="entry name" value="Transferase(Phosphotransferase) domain 1"/>
    <property type="match status" value="1"/>
</dbReference>
<dbReference type="Proteomes" id="UP000639403">
    <property type="component" value="Unassembled WGS sequence"/>
</dbReference>
<dbReference type="AlphaFoldDB" id="A0A8H7P225"/>
<reference evidence="2" key="2">
    <citation type="journal article" name="Front. Microbiol.">
        <title>Degradative Capacity of Two Strains of Rhodonia placenta: From Phenotype to Genotype.</title>
        <authorList>
            <person name="Kolle M."/>
            <person name="Horta M.A.C."/>
            <person name="Nowrousian M."/>
            <person name="Ohm R.A."/>
            <person name="Benz J.P."/>
            <person name="Pilgard A."/>
        </authorList>
    </citation>
    <scope>NUCLEOTIDE SEQUENCE</scope>
    <source>
        <strain evidence="2">FPRL280</strain>
    </source>
</reference>